<gene>
    <name evidence="1" type="ORF">AWRI4620_LOCUS1696</name>
</gene>
<sequence>FLAGQSIWLSLRYAAQQTFRVDDQRINNFLEQTYQNSSKMDCQPSLLLITSLSGLDPTKQTAATMPPISSFTSPFIGTSSGDAAKMLQSVAAPNIVDSNLFAVLDERSLYDDSGLIVRVKDGVVDHVRVHFDTINTELIHIQVMTGDIAETNFMAGEGGVFRVRSDGSKKGGPAPRKKLGG</sequence>
<name>A0A9N8KD75_9PEZI</name>
<keyword evidence="2" id="KW-1185">Reference proteome</keyword>
<feature type="non-terminal residue" evidence="1">
    <location>
        <position position="181"/>
    </location>
</feature>
<dbReference type="EMBL" id="CAINUL010000002">
    <property type="protein sequence ID" value="CAD0107441.1"/>
    <property type="molecule type" value="Genomic_DNA"/>
</dbReference>
<protein>
    <submittedName>
        <fullName evidence="1">Uncharacterized protein</fullName>
    </submittedName>
</protein>
<proteinExistence type="predicted"/>
<accession>A0A9N8KD75</accession>
<comment type="caution">
    <text evidence="1">The sequence shown here is derived from an EMBL/GenBank/DDBJ whole genome shotgun (WGS) entry which is preliminary data.</text>
</comment>
<evidence type="ECO:0000313" key="2">
    <source>
        <dbReference type="Proteomes" id="UP000745764"/>
    </source>
</evidence>
<organism evidence="1 2">
    <name type="scientific">Aureobasidium uvarum</name>
    <dbReference type="NCBI Taxonomy" id="2773716"/>
    <lineage>
        <taxon>Eukaryota</taxon>
        <taxon>Fungi</taxon>
        <taxon>Dikarya</taxon>
        <taxon>Ascomycota</taxon>
        <taxon>Pezizomycotina</taxon>
        <taxon>Dothideomycetes</taxon>
        <taxon>Dothideomycetidae</taxon>
        <taxon>Dothideales</taxon>
        <taxon>Saccotheciaceae</taxon>
        <taxon>Aureobasidium</taxon>
    </lineage>
</organism>
<dbReference type="Proteomes" id="UP000745764">
    <property type="component" value="Unassembled WGS sequence"/>
</dbReference>
<evidence type="ECO:0000313" key="1">
    <source>
        <dbReference type="EMBL" id="CAD0107441.1"/>
    </source>
</evidence>
<feature type="non-terminal residue" evidence="1">
    <location>
        <position position="1"/>
    </location>
</feature>
<reference evidence="1" key="1">
    <citation type="submission" date="2020-06" db="EMBL/GenBank/DDBJ databases">
        <authorList>
            <person name="Onetto C."/>
        </authorList>
    </citation>
    <scope>NUCLEOTIDE SEQUENCE</scope>
</reference>
<dbReference type="OrthoDB" id="4483229at2759"/>
<dbReference type="AlphaFoldDB" id="A0A9N8KD75"/>